<dbReference type="Pfam" id="PF01674">
    <property type="entry name" value="Lipase_2"/>
    <property type="match status" value="1"/>
</dbReference>
<proteinExistence type="predicted"/>
<dbReference type="PANTHER" id="PTHR32015">
    <property type="entry name" value="FASTING INDUCED LIPASE"/>
    <property type="match status" value="1"/>
</dbReference>
<dbReference type="InterPro" id="IPR002918">
    <property type="entry name" value="Lipase_EstA/Esterase_EstB"/>
</dbReference>
<dbReference type="Proteomes" id="UP000887572">
    <property type="component" value="Unplaced"/>
</dbReference>
<dbReference type="WBParaSite" id="Gr19_v10_g6929.t1">
    <property type="protein sequence ID" value="Gr19_v10_g6929.t1"/>
    <property type="gene ID" value="Gr19_v10_g6929"/>
</dbReference>
<evidence type="ECO:0000313" key="2">
    <source>
        <dbReference type="WBParaSite" id="Gr19_v10_g6929.t1"/>
    </source>
</evidence>
<sequence>MMVFRFSVAIFVAYIILPHSMAIISSAFSQFLTVTYGADIEATIARRDLGPLGSFGGGPNPMPNRGGMGRTKRPIIIVHGLSTFAAEYENIRQYFLLNNYTDSELYASSYGHGPVNWTHDAMICEHVQRFRWLLLAVANYTDSQVDVIGYSMGSPIARKAILGGVCVDTGVQLGTPLTALVHTFLGVAGANRDCVHLCRALTRATGNAPCNSISGMTCHSQFLQDINNAPKGQHFEASQRVYTISSRHDEVVGYYDCDGLLVSSIPSEDKHIELVGFSHLGTILGTPKEQMELINGNYEQQKINVTINWLIIPEDPFKMARKMFPF</sequence>
<protein>
    <submittedName>
        <fullName evidence="2">Triacylglycerol lipase</fullName>
    </submittedName>
</protein>
<name>A0A914I5C3_GLORO</name>
<dbReference type="PANTHER" id="PTHR32015:SF4">
    <property type="entry name" value="LIPASE RELATED"/>
    <property type="match status" value="1"/>
</dbReference>
<organism evidence="1 2">
    <name type="scientific">Globodera rostochiensis</name>
    <name type="common">Golden nematode worm</name>
    <name type="synonym">Heterodera rostochiensis</name>
    <dbReference type="NCBI Taxonomy" id="31243"/>
    <lineage>
        <taxon>Eukaryota</taxon>
        <taxon>Metazoa</taxon>
        <taxon>Ecdysozoa</taxon>
        <taxon>Nematoda</taxon>
        <taxon>Chromadorea</taxon>
        <taxon>Rhabditida</taxon>
        <taxon>Tylenchina</taxon>
        <taxon>Tylenchomorpha</taxon>
        <taxon>Tylenchoidea</taxon>
        <taxon>Heteroderidae</taxon>
        <taxon>Heteroderinae</taxon>
        <taxon>Globodera</taxon>
    </lineage>
</organism>
<dbReference type="SUPFAM" id="SSF53474">
    <property type="entry name" value="alpha/beta-Hydrolases"/>
    <property type="match status" value="1"/>
</dbReference>
<dbReference type="InterPro" id="IPR029058">
    <property type="entry name" value="AB_hydrolase_fold"/>
</dbReference>
<dbReference type="AlphaFoldDB" id="A0A914I5C3"/>
<evidence type="ECO:0000313" key="1">
    <source>
        <dbReference type="Proteomes" id="UP000887572"/>
    </source>
</evidence>
<accession>A0A914I5C3</accession>
<reference evidence="2" key="1">
    <citation type="submission" date="2022-11" db="UniProtKB">
        <authorList>
            <consortium name="WormBaseParasite"/>
        </authorList>
    </citation>
    <scope>IDENTIFICATION</scope>
</reference>
<dbReference type="GO" id="GO:0016298">
    <property type="term" value="F:lipase activity"/>
    <property type="evidence" value="ECO:0007669"/>
    <property type="project" value="TreeGrafter"/>
</dbReference>
<keyword evidence="1" id="KW-1185">Reference proteome</keyword>
<dbReference type="Gene3D" id="3.40.50.1820">
    <property type="entry name" value="alpha/beta hydrolase"/>
    <property type="match status" value="1"/>
</dbReference>
<dbReference type="GO" id="GO:0016042">
    <property type="term" value="P:lipid catabolic process"/>
    <property type="evidence" value="ECO:0007669"/>
    <property type="project" value="InterPro"/>
</dbReference>